<dbReference type="GO" id="GO:0003724">
    <property type="term" value="F:RNA helicase activity"/>
    <property type="evidence" value="ECO:0007669"/>
    <property type="project" value="UniProtKB-EC"/>
</dbReference>
<comment type="caution">
    <text evidence="14">The sequence shown here is derived from an EMBL/GenBank/DDBJ whole genome shotgun (WGS) entry which is preliminary data.</text>
</comment>
<evidence type="ECO:0000256" key="6">
    <source>
        <dbReference type="ARBA" id="ARBA00024357"/>
    </source>
</evidence>
<dbReference type="Pfam" id="PF00270">
    <property type="entry name" value="DEAD"/>
    <property type="match status" value="1"/>
</dbReference>
<evidence type="ECO:0000256" key="7">
    <source>
        <dbReference type="ARBA" id="ARBA00047984"/>
    </source>
</evidence>
<keyword evidence="3 9" id="KW-0347">Helicase</keyword>
<keyword evidence="15" id="KW-1185">Reference proteome</keyword>
<dbReference type="FunFam" id="3.40.50.300:FF:000379">
    <property type="entry name" value="RNA helicase"/>
    <property type="match status" value="1"/>
</dbReference>
<proteinExistence type="inferred from homology"/>
<evidence type="ECO:0000256" key="8">
    <source>
        <dbReference type="PROSITE-ProRule" id="PRU00552"/>
    </source>
</evidence>
<dbReference type="Pfam" id="PF00271">
    <property type="entry name" value="Helicase_C"/>
    <property type="match status" value="1"/>
</dbReference>
<evidence type="ECO:0000259" key="11">
    <source>
        <dbReference type="PROSITE" id="PS51192"/>
    </source>
</evidence>
<evidence type="ECO:0000256" key="9">
    <source>
        <dbReference type="RuleBase" id="RU000492"/>
    </source>
</evidence>
<dbReference type="GO" id="GO:0003723">
    <property type="term" value="F:RNA binding"/>
    <property type="evidence" value="ECO:0007669"/>
    <property type="project" value="UniProtKB-UniRule"/>
</dbReference>
<keyword evidence="2 9" id="KW-0378">Hydrolase</keyword>
<dbReference type="InterPro" id="IPR001650">
    <property type="entry name" value="Helicase_C-like"/>
</dbReference>
<accession>A0A8T0E5Y8</accession>
<dbReference type="EC" id="3.6.4.13" evidence="10"/>
<evidence type="ECO:0000256" key="10">
    <source>
        <dbReference type="RuleBase" id="RU365068"/>
    </source>
</evidence>
<evidence type="ECO:0000256" key="2">
    <source>
        <dbReference type="ARBA" id="ARBA00022801"/>
    </source>
</evidence>
<feature type="domain" description="DEAD-box RNA helicase Q" evidence="13">
    <location>
        <begin position="9"/>
        <end position="37"/>
    </location>
</feature>
<dbReference type="InterPro" id="IPR011545">
    <property type="entry name" value="DEAD/DEAH_box_helicase_dom"/>
</dbReference>
<keyword evidence="4 9" id="KW-0067">ATP-binding</keyword>
<keyword evidence="1 9" id="KW-0547">Nucleotide-binding</keyword>
<name>A0A8T0E5Y8_ARGBR</name>
<dbReference type="PROSITE" id="PS00039">
    <property type="entry name" value="DEAD_ATP_HELICASE"/>
    <property type="match status" value="1"/>
</dbReference>
<evidence type="ECO:0000256" key="5">
    <source>
        <dbReference type="ARBA" id="ARBA00022884"/>
    </source>
</evidence>
<evidence type="ECO:0000256" key="3">
    <source>
        <dbReference type="ARBA" id="ARBA00022806"/>
    </source>
</evidence>
<dbReference type="PROSITE" id="PS51194">
    <property type="entry name" value="HELICASE_CTER"/>
    <property type="match status" value="1"/>
</dbReference>
<dbReference type="InterPro" id="IPR014014">
    <property type="entry name" value="RNA_helicase_DEAD_Q_motif"/>
</dbReference>
<dbReference type="InterPro" id="IPR000629">
    <property type="entry name" value="RNA-helicase_DEAD-box_CS"/>
</dbReference>
<evidence type="ECO:0000313" key="15">
    <source>
        <dbReference type="Proteomes" id="UP000807504"/>
    </source>
</evidence>
<dbReference type="PROSITE" id="PS51192">
    <property type="entry name" value="HELICASE_ATP_BIND_1"/>
    <property type="match status" value="1"/>
</dbReference>
<dbReference type="Gene3D" id="3.40.50.300">
    <property type="entry name" value="P-loop containing nucleotide triphosphate hydrolases"/>
    <property type="match status" value="2"/>
</dbReference>
<reference evidence="14" key="2">
    <citation type="submission" date="2020-06" db="EMBL/GenBank/DDBJ databases">
        <authorList>
            <person name="Sheffer M."/>
        </authorList>
    </citation>
    <scope>NUCLEOTIDE SEQUENCE</scope>
</reference>
<dbReference type="InterPro" id="IPR014001">
    <property type="entry name" value="Helicase_ATP-bd"/>
</dbReference>
<dbReference type="InterPro" id="IPR025313">
    <property type="entry name" value="SPB4-like_CTE"/>
</dbReference>
<protein>
    <recommendedName>
        <fullName evidence="10">ATP-dependent RNA helicase</fullName>
        <ecNumber evidence="10">3.6.4.13</ecNumber>
    </recommendedName>
</protein>
<sequence length="453" mass="52011">MEGLSDTTFSSLEGKVSERTLKAVAEMGFTKMTDIQAKAIPPLLETKDVVACAKTGSGKTLAFLIPAVELIHKVHFRVYQGTGVIVLSPTRELATQTYNVVKKLMKYHSQTHTLLVGGGNYEEEKEKLQNGANLVVATPGRLLHHLQKTEYFVYKHVSFLIIDEADRMLDFGFEEEMKALLKIIRKFRMTALFSATLPQKAQELAKLAVRTSAIYIGLEPKESATVRGLEQGFLEVPTEKRFLTLYTFLRRNRHKLKMIVFFSSCMSAKFHSELFNYIGLRCYSIHGKLKQNKRNVAYRQFCKAEKGILLCTDITARGLDIPLVDWVIQYDPPDDPKEYIHRVGRTARGENGKGRAMVFLRPEETGFIRYLQCSKIPLWSYDFPFEKIPDVEEDYFDLVNGNYHFKHAAKEAYRAYIRAYKSHKLKHVFDESKLDLEAVARTFGFRRPPYVTF</sequence>
<evidence type="ECO:0000256" key="4">
    <source>
        <dbReference type="ARBA" id="ARBA00022840"/>
    </source>
</evidence>
<dbReference type="Proteomes" id="UP000807504">
    <property type="component" value="Unassembled WGS sequence"/>
</dbReference>
<reference evidence="14" key="1">
    <citation type="journal article" date="2020" name="bioRxiv">
        <title>Chromosome-level reference genome of the European wasp spider Argiope bruennichi: a resource for studies on range expansion and evolutionary adaptation.</title>
        <authorList>
            <person name="Sheffer M.M."/>
            <person name="Hoppe A."/>
            <person name="Krehenwinkel H."/>
            <person name="Uhl G."/>
            <person name="Kuss A.W."/>
            <person name="Jensen L."/>
            <person name="Jensen C."/>
            <person name="Gillespie R.G."/>
            <person name="Hoff K.J."/>
            <person name="Prost S."/>
        </authorList>
    </citation>
    <scope>NUCLEOTIDE SEQUENCE</scope>
</reference>
<dbReference type="GO" id="GO:0005524">
    <property type="term" value="F:ATP binding"/>
    <property type="evidence" value="ECO:0007669"/>
    <property type="project" value="UniProtKB-UniRule"/>
</dbReference>
<dbReference type="EMBL" id="JABXBU010002230">
    <property type="protein sequence ID" value="KAF8766758.1"/>
    <property type="molecule type" value="Genomic_DNA"/>
</dbReference>
<comment type="similarity">
    <text evidence="6">Belongs to the DEAD box helicase family. DDX18/HAS1 subfamily.</text>
</comment>
<comment type="function">
    <text evidence="10">RNA helicase.</text>
</comment>
<dbReference type="PANTHER" id="PTHR24031">
    <property type="entry name" value="RNA HELICASE"/>
    <property type="match status" value="1"/>
</dbReference>
<dbReference type="SMART" id="SM00487">
    <property type="entry name" value="DEXDc"/>
    <property type="match status" value="1"/>
</dbReference>
<dbReference type="SUPFAM" id="SSF52540">
    <property type="entry name" value="P-loop containing nucleoside triphosphate hydrolases"/>
    <property type="match status" value="1"/>
</dbReference>
<comment type="catalytic activity">
    <reaction evidence="7 10">
        <text>ATP + H2O = ADP + phosphate + H(+)</text>
        <dbReference type="Rhea" id="RHEA:13065"/>
        <dbReference type="ChEBI" id="CHEBI:15377"/>
        <dbReference type="ChEBI" id="CHEBI:15378"/>
        <dbReference type="ChEBI" id="CHEBI:30616"/>
        <dbReference type="ChEBI" id="CHEBI:43474"/>
        <dbReference type="ChEBI" id="CHEBI:456216"/>
        <dbReference type="EC" id="3.6.4.13"/>
    </reaction>
</comment>
<evidence type="ECO:0000313" key="14">
    <source>
        <dbReference type="EMBL" id="KAF8766758.1"/>
    </source>
</evidence>
<evidence type="ECO:0000256" key="1">
    <source>
        <dbReference type="ARBA" id="ARBA00022741"/>
    </source>
</evidence>
<dbReference type="SMART" id="SM01178">
    <property type="entry name" value="DUF4217"/>
    <property type="match status" value="1"/>
</dbReference>
<feature type="domain" description="Helicase C-terminal" evidence="12">
    <location>
        <begin position="228"/>
        <end position="396"/>
    </location>
</feature>
<feature type="domain" description="Helicase ATP-binding" evidence="11">
    <location>
        <begin position="40"/>
        <end position="215"/>
    </location>
</feature>
<organism evidence="14 15">
    <name type="scientific">Argiope bruennichi</name>
    <name type="common">Wasp spider</name>
    <name type="synonym">Aranea bruennichi</name>
    <dbReference type="NCBI Taxonomy" id="94029"/>
    <lineage>
        <taxon>Eukaryota</taxon>
        <taxon>Metazoa</taxon>
        <taxon>Ecdysozoa</taxon>
        <taxon>Arthropoda</taxon>
        <taxon>Chelicerata</taxon>
        <taxon>Arachnida</taxon>
        <taxon>Araneae</taxon>
        <taxon>Araneomorphae</taxon>
        <taxon>Entelegynae</taxon>
        <taxon>Araneoidea</taxon>
        <taxon>Araneidae</taxon>
        <taxon>Argiope</taxon>
    </lineage>
</organism>
<gene>
    <name evidence="14" type="ORF">HNY73_019791</name>
</gene>
<dbReference type="Pfam" id="PF13959">
    <property type="entry name" value="CTE_SPB4"/>
    <property type="match status" value="1"/>
</dbReference>
<dbReference type="InterPro" id="IPR027417">
    <property type="entry name" value="P-loop_NTPase"/>
</dbReference>
<evidence type="ECO:0000259" key="13">
    <source>
        <dbReference type="PROSITE" id="PS51195"/>
    </source>
</evidence>
<dbReference type="AlphaFoldDB" id="A0A8T0E5Y8"/>
<dbReference type="CDD" id="cd18787">
    <property type="entry name" value="SF2_C_DEAD"/>
    <property type="match status" value="1"/>
</dbReference>
<keyword evidence="5 10" id="KW-0694">RNA-binding</keyword>
<feature type="short sequence motif" description="Q motif" evidence="8">
    <location>
        <begin position="9"/>
        <end position="37"/>
    </location>
</feature>
<dbReference type="PROSITE" id="PS51195">
    <property type="entry name" value="Q_MOTIF"/>
    <property type="match status" value="1"/>
</dbReference>
<dbReference type="GO" id="GO:0016787">
    <property type="term" value="F:hydrolase activity"/>
    <property type="evidence" value="ECO:0007669"/>
    <property type="project" value="UniProtKB-KW"/>
</dbReference>
<evidence type="ECO:0000259" key="12">
    <source>
        <dbReference type="PROSITE" id="PS51194"/>
    </source>
</evidence>
<comment type="domain">
    <text evidence="10">The Q motif is unique to and characteristic of the DEAD box family of RNA helicases and controls ATP binding and hydrolysis.</text>
</comment>
<dbReference type="SMART" id="SM00490">
    <property type="entry name" value="HELICc"/>
    <property type="match status" value="1"/>
</dbReference>